<proteinExistence type="predicted"/>
<evidence type="ECO:0000259" key="1">
    <source>
        <dbReference type="PROSITE" id="PS51194"/>
    </source>
</evidence>
<organism evidence="2">
    <name type="scientific">Medioppia subpectinata</name>
    <dbReference type="NCBI Taxonomy" id="1979941"/>
    <lineage>
        <taxon>Eukaryota</taxon>
        <taxon>Metazoa</taxon>
        <taxon>Ecdysozoa</taxon>
        <taxon>Arthropoda</taxon>
        <taxon>Chelicerata</taxon>
        <taxon>Arachnida</taxon>
        <taxon>Acari</taxon>
        <taxon>Acariformes</taxon>
        <taxon>Sarcoptiformes</taxon>
        <taxon>Oribatida</taxon>
        <taxon>Brachypylina</taxon>
        <taxon>Oppioidea</taxon>
        <taxon>Oppiidae</taxon>
        <taxon>Medioppia</taxon>
    </lineage>
</organism>
<dbReference type="PROSITE" id="PS51194">
    <property type="entry name" value="HELICASE_CTER"/>
    <property type="match status" value="1"/>
</dbReference>
<feature type="non-terminal residue" evidence="2">
    <location>
        <position position="182"/>
    </location>
</feature>
<dbReference type="PANTHER" id="PTHR18934">
    <property type="entry name" value="ATP-DEPENDENT RNA HELICASE"/>
    <property type="match status" value="1"/>
</dbReference>
<dbReference type="GO" id="GO:0004386">
    <property type="term" value="F:helicase activity"/>
    <property type="evidence" value="ECO:0007669"/>
    <property type="project" value="TreeGrafter"/>
</dbReference>
<dbReference type="InterPro" id="IPR027417">
    <property type="entry name" value="P-loop_NTPase"/>
</dbReference>
<dbReference type="AlphaFoldDB" id="A0A7R9QKL8"/>
<feature type="domain" description="Helicase C-terminal" evidence="1">
    <location>
        <begin position="45"/>
        <end position="182"/>
    </location>
</feature>
<dbReference type="OrthoDB" id="6501736at2759"/>
<dbReference type="Pfam" id="PF00271">
    <property type="entry name" value="Helicase_C"/>
    <property type="match status" value="1"/>
</dbReference>
<dbReference type="Gene3D" id="3.40.50.300">
    <property type="entry name" value="P-loop containing nucleotide triphosphate hydrolases"/>
    <property type="match status" value="1"/>
</dbReference>
<dbReference type="PANTHER" id="PTHR18934:SF213">
    <property type="entry name" value="3'-5' RNA HELICASE YTHDC2"/>
    <property type="match status" value="1"/>
</dbReference>
<dbReference type="GO" id="GO:0003723">
    <property type="term" value="F:RNA binding"/>
    <property type="evidence" value="ECO:0007669"/>
    <property type="project" value="TreeGrafter"/>
</dbReference>
<dbReference type="EMBL" id="CAJPIZ010047041">
    <property type="protein sequence ID" value="CAG2122393.1"/>
    <property type="molecule type" value="Genomic_DNA"/>
</dbReference>
<evidence type="ECO:0000313" key="2">
    <source>
        <dbReference type="EMBL" id="CAD7649336.1"/>
    </source>
</evidence>
<dbReference type="CDD" id="cd18791">
    <property type="entry name" value="SF2_C_RHA"/>
    <property type="match status" value="1"/>
</dbReference>
<accession>A0A7R9QKL8</accession>
<dbReference type="SUPFAM" id="SSF52540">
    <property type="entry name" value="P-loop containing nucleoside triphosphate hydrolases"/>
    <property type="match status" value="1"/>
</dbReference>
<dbReference type="EMBL" id="OC901616">
    <property type="protein sequence ID" value="CAD7649336.1"/>
    <property type="molecule type" value="Genomic_DNA"/>
</dbReference>
<dbReference type="SMART" id="SM00490">
    <property type="entry name" value="HELICc"/>
    <property type="match status" value="1"/>
</dbReference>
<protein>
    <recommendedName>
        <fullName evidence="1">Helicase C-terminal domain-containing protein</fullName>
    </recommendedName>
</protein>
<dbReference type="Proteomes" id="UP000759131">
    <property type="component" value="Unassembled WGS sequence"/>
</dbReference>
<sequence>DVSAYLSGVYVDKSVGSVGNQATEEEKELLDIYHNCFNDDDIDCQLICAVLDHINRNSSPDGAILVFLPGLDDILAVKDIILSDSKKFNPRNYEIFILHSQMQSSDQKRVFNRLPNNIRKIILSTNIAETSLTIDDVVFVIDLGKVKEKSFDSLMGISSLKSVWISQSSVRQRRGRAGRTRP</sequence>
<evidence type="ECO:0000313" key="3">
    <source>
        <dbReference type="Proteomes" id="UP000759131"/>
    </source>
</evidence>
<reference evidence="2" key="1">
    <citation type="submission" date="2020-11" db="EMBL/GenBank/DDBJ databases">
        <authorList>
            <person name="Tran Van P."/>
        </authorList>
    </citation>
    <scope>NUCLEOTIDE SEQUENCE</scope>
</reference>
<feature type="non-terminal residue" evidence="2">
    <location>
        <position position="1"/>
    </location>
</feature>
<dbReference type="InterPro" id="IPR001650">
    <property type="entry name" value="Helicase_C-like"/>
</dbReference>
<gene>
    <name evidence="2" type="ORF">OSB1V03_LOCUS22339</name>
</gene>
<name>A0A7R9QKL8_9ACAR</name>
<keyword evidence="3" id="KW-1185">Reference proteome</keyword>